<dbReference type="Proteomes" id="UP000247498">
    <property type="component" value="Unassembled WGS sequence"/>
</dbReference>
<dbReference type="GO" id="GO:0016616">
    <property type="term" value="F:oxidoreductase activity, acting on the CH-OH group of donors, NAD or NADP as acceptor"/>
    <property type="evidence" value="ECO:0007669"/>
    <property type="project" value="InterPro"/>
</dbReference>
<dbReference type="InParanoid" id="A0A2V0PD21"/>
<keyword evidence="6" id="KW-1185">Reference proteome</keyword>
<feature type="domain" description="3-beta hydroxysteroid dehydrogenase/isomerase" evidence="4">
    <location>
        <begin position="8"/>
        <end position="259"/>
    </location>
</feature>
<evidence type="ECO:0000256" key="3">
    <source>
        <dbReference type="RuleBase" id="RU004475"/>
    </source>
</evidence>
<dbReference type="SUPFAM" id="SSF51735">
    <property type="entry name" value="NAD(P)-binding Rossmann-fold domains"/>
    <property type="match status" value="1"/>
</dbReference>
<dbReference type="PANTHER" id="PTHR43245:SF51">
    <property type="entry name" value="SHORT CHAIN DEHYDROGENASE_REDUCTASE FAMILY 42E, MEMBER 2"/>
    <property type="match status" value="1"/>
</dbReference>
<proteinExistence type="inferred from homology"/>
<dbReference type="PANTHER" id="PTHR43245">
    <property type="entry name" value="BIFUNCTIONAL POLYMYXIN RESISTANCE PROTEIN ARNA"/>
    <property type="match status" value="1"/>
</dbReference>
<dbReference type="InterPro" id="IPR036291">
    <property type="entry name" value="NAD(P)-bd_dom_sf"/>
</dbReference>
<dbReference type="InterPro" id="IPR050177">
    <property type="entry name" value="Lipid_A_modif_metabolic_enz"/>
</dbReference>
<dbReference type="EMBL" id="BDRX01000087">
    <property type="protein sequence ID" value="GBF96852.1"/>
    <property type="molecule type" value="Genomic_DNA"/>
</dbReference>
<organism evidence="5 6">
    <name type="scientific">Raphidocelis subcapitata</name>
    <dbReference type="NCBI Taxonomy" id="307507"/>
    <lineage>
        <taxon>Eukaryota</taxon>
        <taxon>Viridiplantae</taxon>
        <taxon>Chlorophyta</taxon>
        <taxon>core chlorophytes</taxon>
        <taxon>Chlorophyceae</taxon>
        <taxon>CS clade</taxon>
        <taxon>Sphaeropleales</taxon>
        <taxon>Selenastraceae</taxon>
        <taxon>Raphidocelis</taxon>
    </lineage>
</organism>
<evidence type="ECO:0000259" key="4">
    <source>
        <dbReference type="Pfam" id="PF01073"/>
    </source>
</evidence>
<keyword evidence="2 3" id="KW-0560">Oxidoreductase</keyword>
<dbReference type="InterPro" id="IPR002225">
    <property type="entry name" value="3Beta_OHSteriod_DH/Estase"/>
</dbReference>
<accession>A0A2V0PD21</accession>
<evidence type="ECO:0000313" key="5">
    <source>
        <dbReference type="EMBL" id="GBF96852.1"/>
    </source>
</evidence>
<reference evidence="5 6" key="1">
    <citation type="journal article" date="2018" name="Sci. Rep.">
        <title>Raphidocelis subcapitata (=Pseudokirchneriella subcapitata) provides an insight into genome evolution and environmental adaptations in the Sphaeropleales.</title>
        <authorList>
            <person name="Suzuki S."/>
            <person name="Yamaguchi H."/>
            <person name="Nakajima N."/>
            <person name="Kawachi M."/>
        </authorList>
    </citation>
    <scope>NUCLEOTIDE SEQUENCE [LARGE SCALE GENOMIC DNA]</scope>
    <source>
        <strain evidence="5 6">NIES-35</strain>
    </source>
</reference>
<gene>
    <name evidence="5" type="ORF">Rsub_09708</name>
</gene>
<evidence type="ECO:0000313" key="6">
    <source>
        <dbReference type="Proteomes" id="UP000247498"/>
    </source>
</evidence>
<dbReference type="OrthoDB" id="10058185at2759"/>
<name>A0A2V0PD21_9CHLO</name>
<sequence length="346" mass="37563">MPKGGVALVVGGAGFLGRHIASQLLASRRYSSVRVFDIRPSGLEGVDERVGDLRSASDVEGAVRGVDVVIHVATATPTSENSLNKQLMDDVNVKGLQHVIDACRAEGVGRLVYTSSASVVFEGQDLVNADESLPYASRPMDYYTSTKITGERMALEANGPDLATCALRPSGIFGEGDTVMVPTLVRQARAGKMKYIIGSGTNKWDLTYVGNAAEALSPGSPVSGQAFFITNQEPVPFWEFTGDILEGLGYRRPHIRLPLGLILFVAMVFEYVIRPLLRPIKELTTDFTVFRVRIVTRQRAFSCAKARRLLGYTPATPLKEGVRRTVAYFEHLRADADGGGGDRKAR</sequence>
<dbReference type="AlphaFoldDB" id="A0A2V0PD21"/>
<comment type="similarity">
    <text evidence="1 3">Belongs to the 3-beta-HSD family.</text>
</comment>
<dbReference type="FunCoup" id="A0A2V0PD21">
    <property type="interactions" value="1619"/>
</dbReference>
<protein>
    <recommendedName>
        <fullName evidence="4">3-beta hydroxysteroid dehydrogenase/isomerase domain-containing protein</fullName>
    </recommendedName>
</protein>
<evidence type="ECO:0000256" key="2">
    <source>
        <dbReference type="ARBA" id="ARBA00023002"/>
    </source>
</evidence>
<evidence type="ECO:0000256" key="1">
    <source>
        <dbReference type="ARBA" id="ARBA00009219"/>
    </source>
</evidence>
<dbReference type="Gene3D" id="3.40.50.720">
    <property type="entry name" value="NAD(P)-binding Rossmann-like Domain"/>
    <property type="match status" value="1"/>
</dbReference>
<comment type="caution">
    <text evidence="5">The sequence shown here is derived from an EMBL/GenBank/DDBJ whole genome shotgun (WGS) entry which is preliminary data.</text>
</comment>
<dbReference type="Pfam" id="PF01073">
    <property type="entry name" value="3Beta_HSD"/>
    <property type="match status" value="1"/>
</dbReference>
<dbReference type="STRING" id="307507.A0A2V0PD21"/>
<dbReference type="GO" id="GO:0006694">
    <property type="term" value="P:steroid biosynthetic process"/>
    <property type="evidence" value="ECO:0007669"/>
    <property type="project" value="InterPro"/>
</dbReference>